<proteinExistence type="predicted"/>
<evidence type="ECO:0000313" key="2">
    <source>
        <dbReference type="EMBL" id="CAF4339587.1"/>
    </source>
</evidence>
<feature type="non-terminal residue" evidence="2">
    <location>
        <position position="1"/>
    </location>
</feature>
<dbReference type="AlphaFoldDB" id="A0A820KMG4"/>
<keyword evidence="1" id="KW-0812">Transmembrane</keyword>
<keyword evidence="1" id="KW-1133">Transmembrane helix</keyword>
<reference evidence="2" key="1">
    <citation type="submission" date="2021-02" db="EMBL/GenBank/DDBJ databases">
        <authorList>
            <person name="Nowell W R."/>
        </authorList>
    </citation>
    <scope>NUCLEOTIDE SEQUENCE</scope>
</reference>
<dbReference type="Proteomes" id="UP000663844">
    <property type="component" value="Unassembled WGS sequence"/>
</dbReference>
<organism evidence="2 3">
    <name type="scientific">Adineta steineri</name>
    <dbReference type="NCBI Taxonomy" id="433720"/>
    <lineage>
        <taxon>Eukaryota</taxon>
        <taxon>Metazoa</taxon>
        <taxon>Spiralia</taxon>
        <taxon>Gnathifera</taxon>
        <taxon>Rotifera</taxon>
        <taxon>Eurotatoria</taxon>
        <taxon>Bdelloidea</taxon>
        <taxon>Adinetida</taxon>
        <taxon>Adinetidae</taxon>
        <taxon>Adineta</taxon>
    </lineage>
</organism>
<sequence>MMLENWTAVAFHQSFYETCQPSICTYSYQTRNSISSVITIVIQLVGGLTIILKILVPKIVKLFRSRPCIRHENTTQGFSINRLFVKIKDFVKNFNLFHLKISFKTNSQRQFQLEVMSTRLFIILFIISLTIFVILISLIPIKRTIIFDKPSYENYS</sequence>
<name>A0A820KMG4_9BILA</name>
<protein>
    <submittedName>
        <fullName evidence="2">Uncharacterized protein</fullName>
    </submittedName>
</protein>
<comment type="caution">
    <text evidence="2">The sequence shown here is derived from an EMBL/GenBank/DDBJ whole genome shotgun (WGS) entry which is preliminary data.</text>
</comment>
<evidence type="ECO:0000256" key="1">
    <source>
        <dbReference type="SAM" id="Phobius"/>
    </source>
</evidence>
<gene>
    <name evidence="2" type="ORF">OXD698_LOCUS48154</name>
</gene>
<evidence type="ECO:0000313" key="3">
    <source>
        <dbReference type="Proteomes" id="UP000663844"/>
    </source>
</evidence>
<keyword evidence="1" id="KW-0472">Membrane</keyword>
<feature type="transmembrane region" description="Helical" evidence="1">
    <location>
        <begin position="34"/>
        <end position="56"/>
    </location>
</feature>
<dbReference type="EMBL" id="CAJOAZ010019753">
    <property type="protein sequence ID" value="CAF4339587.1"/>
    <property type="molecule type" value="Genomic_DNA"/>
</dbReference>
<feature type="transmembrane region" description="Helical" evidence="1">
    <location>
        <begin position="120"/>
        <end position="141"/>
    </location>
</feature>
<accession>A0A820KMG4</accession>